<accession>A0ABT8FEK8</accession>
<keyword evidence="2" id="KW-1133">Transmembrane helix</keyword>
<dbReference type="EMBL" id="JAUHJQ010000002">
    <property type="protein sequence ID" value="MDN4172895.1"/>
    <property type="molecule type" value="Genomic_DNA"/>
</dbReference>
<evidence type="ECO:0000313" key="3">
    <source>
        <dbReference type="EMBL" id="MDN4172895.1"/>
    </source>
</evidence>
<proteinExistence type="predicted"/>
<protein>
    <submittedName>
        <fullName evidence="3">Uncharacterized protein</fullName>
    </submittedName>
</protein>
<evidence type="ECO:0000313" key="4">
    <source>
        <dbReference type="Proteomes" id="UP001168620"/>
    </source>
</evidence>
<sequence length="251" mass="25683">MPDLSRRLEGRSGTVLLLGVLTPLVLLAALWVALRTDDDGPEGYVPPYTPPQAAGEGEPGVATLPERRREQYVDFTRRAVGAILSGDDAAVRAVTTPELATVLGDLPLGAADVTVRAVGLAGGTRAEAELLVLLGGRSAAPVLVTVDAAGDRLRVSDVVTELPALTGAAAVGDLEAEPAHRRALVAAARVVDARGAGDVRAAGLATYARDRVRAVVAAQATAGGSSGTVGLVVDLERVNGRWRGVGVEVVR</sequence>
<name>A0ABT8FEK8_9ACTN</name>
<gene>
    <name evidence="3" type="ORF">QWY28_08090</name>
</gene>
<feature type="transmembrane region" description="Helical" evidence="2">
    <location>
        <begin position="12"/>
        <end position="34"/>
    </location>
</feature>
<dbReference type="RefSeq" id="WP_300951847.1">
    <property type="nucleotide sequence ID" value="NZ_JAUHJQ010000002.1"/>
</dbReference>
<reference evidence="3" key="1">
    <citation type="submission" date="2023-06" db="EMBL/GenBank/DDBJ databases">
        <title>Draft genome sequence of Nocardioides sp. SOB77.</title>
        <authorList>
            <person name="Zhang G."/>
        </authorList>
    </citation>
    <scope>NUCLEOTIDE SEQUENCE</scope>
    <source>
        <strain evidence="3">SOB77</strain>
    </source>
</reference>
<organism evidence="3 4">
    <name type="scientific">Nocardioides oceani</name>
    <dbReference type="NCBI Taxonomy" id="3058369"/>
    <lineage>
        <taxon>Bacteria</taxon>
        <taxon>Bacillati</taxon>
        <taxon>Actinomycetota</taxon>
        <taxon>Actinomycetes</taxon>
        <taxon>Propionibacteriales</taxon>
        <taxon>Nocardioidaceae</taxon>
        <taxon>Nocardioides</taxon>
    </lineage>
</organism>
<keyword evidence="2" id="KW-0472">Membrane</keyword>
<keyword evidence="4" id="KW-1185">Reference proteome</keyword>
<dbReference type="Proteomes" id="UP001168620">
    <property type="component" value="Unassembled WGS sequence"/>
</dbReference>
<keyword evidence="2" id="KW-0812">Transmembrane</keyword>
<comment type="caution">
    <text evidence="3">The sequence shown here is derived from an EMBL/GenBank/DDBJ whole genome shotgun (WGS) entry which is preliminary data.</text>
</comment>
<evidence type="ECO:0000256" key="2">
    <source>
        <dbReference type="SAM" id="Phobius"/>
    </source>
</evidence>
<evidence type="ECO:0000256" key="1">
    <source>
        <dbReference type="SAM" id="MobiDB-lite"/>
    </source>
</evidence>
<feature type="region of interest" description="Disordered" evidence="1">
    <location>
        <begin position="40"/>
        <end position="61"/>
    </location>
</feature>